<dbReference type="AlphaFoldDB" id="A0AAD9Q6N1"/>
<keyword evidence="1" id="KW-0812">Transmembrane</keyword>
<evidence type="ECO:0000256" key="2">
    <source>
        <dbReference type="SAM" id="SignalP"/>
    </source>
</evidence>
<reference evidence="3" key="2">
    <citation type="journal article" date="2023" name="Science">
        <title>Genomic signatures of disease resistance in endangered staghorn corals.</title>
        <authorList>
            <person name="Vollmer S.V."/>
            <person name="Selwyn J.D."/>
            <person name="Despard B.A."/>
            <person name="Roesel C.L."/>
        </authorList>
    </citation>
    <scope>NUCLEOTIDE SEQUENCE</scope>
    <source>
        <strain evidence="3">K2</strain>
    </source>
</reference>
<evidence type="ECO:0000313" key="3">
    <source>
        <dbReference type="EMBL" id="KAK2555336.1"/>
    </source>
</evidence>
<keyword evidence="1" id="KW-1133">Transmembrane helix</keyword>
<feature type="transmembrane region" description="Helical" evidence="1">
    <location>
        <begin position="129"/>
        <end position="153"/>
    </location>
</feature>
<evidence type="ECO:0000256" key="1">
    <source>
        <dbReference type="SAM" id="Phobius"/>
    </source>
</evidence>
<sequence length="176" mass="19094">MLGKPHLLSNVPEWIVFLSKLSLMYMPLACASPQLNTAEVQNTTQSKISHSLCIGPSPSLKTQLNRASEKNTAATVPMLVNLVVSTPSIQFSNVETSSVARNGTNSMSSGSDINGELKDYSGVVFYKKIAGWITLGIIVTGLVFLTVTHFTSIRYVNRHQQIKESFCSNSKAAQSV</sequence>
<gene>
    <name evidence="3" type="ORF">P5673_022966</name>
</gene>
<organism evidence="3 4">
    <name type="scientific">Acropora cervicornis</name>
    <name type="common">Staghorn coral</name>
    <dbReference type="NCBI Taxonomy" id="6130"/>
    <lineage>
        <taxon>Eukaryota</taxon>
        <taxon>Metazoa</taxon>
        <taxon>Cnidaria</taxon>
        <taxon>Anthozoa</taxon>
        <taxon>Hexacorallia</taxon>
        <taxon>Scleractinia</taxon>
        <taxon>Astrocoeniina</taxon>
        <taxon>Acroporidae</taxon>
        <taxon>Acropora</taxon>
    </lineage>
</organism>
<keyword evidence="2" id="KW-0732">Signal</keyword>
<protein>
    <submittedName>
        <fullName evidence="3">Uncharacterized protein</fullName>
    </submittedName>
</protein>
<keyword evidence="4" id="KW-1185">Reference proteome</keyword>
<feature type="chain" id="PRO_5042003256" evidence="2">
    <location>
        <begin position="32"/>
        <end position="176"/>
    </location>
</feature>
<accession>A0AAD9Q6N1</accession>
<comment type="caution">
    <text evidence="3">The sequence shown here is derived from an EMBL/GenBank/DDBJ whole genome shotgun (WGS) entry which is preliminary data.</text>
</comment>
<evidence type="ECO:0000313" key="4">
    <source>
        <dbReference type="Proteomes" id="UP001249851"/>
    </source>
</evidence>
<proteinExistence type="predicted"/>
<dbReference type="Proteomes" id="UP001249851">
    <property type="component" value="Unassembled WGS sequence"/>
</dbReference>
<name>A0AAD9Q6N1_ACRCE</name>
<dbReference type="EMBL" id="JARQWQ010000063">
    <property type="protein sequence ID" value="KAK2555336.1"/>
    <property type="molecule type" value="Genomic_DNA"/>
</dbReference>
<feature type="signal peptide" evidence="2">
    <location>
        <begin position="1"/>
        <end position="31"/>
    </location>
</feature>
<reference evidence="3" key="1">
    <citation type="journal article" date="2023" name="G3 (Bethesda)">
        <title>Whole genome assembly and annotation of the endangered Caribbean coral Acropora cervicornis.</title>
        <authorList>
            <person name="Selwyn J.D."/>
            <person name="Vollmer S.V."/>
        </authorList>
    </citation>
    <scope>NUCLEOTIDE SEQUENCE</scope>
    <source>
        <strain evidence="3">K2</strain>
    </source>
</reference>
<keyword evidence="1" id="KW-0472">Membrane</keyword>